<dbReference type="PANTHER" id="PTHR19278:SF9">
    <property type="entry name" value="URIDINE 5'-MONOPHOSPHATE SYNTHASE"/>
    <property type="match status" value="1"/>
</dbReference>
<protein>
    <recommendedName>
        <fullName evidence="2 7">Orotate phosphoribosyltransferase</fullName>
        <shortName evidence="7">OPRT</shortName>
        <shortName evidence="7">OPRTase</shortName>
        <ecNumber evidence="2 7">2.4.2.10</ecNumber>
    </recommendedName>
</protein>
<dbReference type="EC" id="2.4.2.10" evidence="2 7"/>
<feature type="binding site" evidence="7">
    <location>
        <position position="146"/>
    </location>
    <ligand>
        <name>orotate</name>
        <dbReference type="ChEBI" id="CHEBI:30839"/>
    </ligand>
</feature>
<comment type="pathway">
    <text evidence="1 7">Pyrimidine metabolism; UMP biosynthesis via de novo pathway; UMP from orotate: step 1/2.</text>
</comment>
<dbReference type="CDD" id="cd06223">
    <property type="entry name" value="PRTases_typeI"/>
    <property type="match status" value="1"/>
</dbReference>
<feature type="domain" description="Phosphoribosyltransferase" evidence="8">
    <location>
        <begin position="36"/>
        <end position="157"/>
    </location>
</feature>
<evidence type="ECO:0000313" key="10">
    <source>
        <dbReference type="Proteomes" id="UP000430692"/>
    </source>
</evidence>
<dbReference type="NCBIfam" id="TIGR01367">
    <property type="entry name" value="pyrE_Therm"/>
    <property type="match status" value="1"/>
</dbReference>
<evidence type="ECO:0000313" key="9">
    <source>
        <dbReference type="EMBL" id="MXQ53386.1"/>
    </source>
</evidence>
<evidence type="ECO:0000259" key="8">
    <source>
        <dbReference type="Pfam" id="PF00156"/>
    </source>
</evidence>
<proteinExistence type="inferred from homology"/>
<name>A0A6I4VUA6_9BACL</name>
<dbReference type="SUPFAM" id="SSF53271">
    <property type="entry name" value="PRTase-like"/>
    <property type="match status" value="1"/>
</dbReference>
<accession>A0A6I4VUA6</accession>
<dbReference type="GO" id="GO:0000287">
    <property type="term" value="F:magnesium ion binding"/>
    <property type="evidence" value="ECO:0007669"/>
    <property type="project" value="UniProtKB-UniRule"/>
</dbReference>
<keyword evidence="5 7" id="KW-0460">Magnesium</keyword>
<keyword evidence="3 7" id="KW-0328">Glycosyltransferase</keyword>
<dbReference type="GO" id="GO:0004588">
    <property type="term" value="F:orotate phosphoribosyltransferase activity"/>
    <property type="evidence" value="ECO:0007669"/>
    <property type="project" value="UniProtKB-UniRule"/>
</dbReference>
<comment type="caution">
    <text evidence="7">Lacks conserved residue(s) required for the propagation of feature annotation.</text>
</comment>
<dbReference type="InterPro" id="IPR000836">
    <property type="entry name" value="PRTase_dom"/>
</dbReference>
<feature type="binding site" evidence="7">
    <location>
        <position position="118"/>
    </location>
    <ligand>
        <name>orotate</name>
        <dbReference type="ChEBI" id="CHEBI:30839"/>
    </ligand>
</feature>
<dbReference type="InterPro" id="IPR006273">
    <property type="entry name" value="Orotate_PRibTrfase_bac"/>
</dbReference>
<dbReference type="HAMAP" id="MF_01208">
    <property type="entry name" value="PyrE"/>
    <property type="match status" value="1"/>
</dbReference>
<dbReference type="Gene3D" id="3.40.50.2020">
    <property type="match status" value="1"/>
</dbReference>
<feature type="binding site" description="in other chain" evidence="7">
    <location>
        <position position="92"/>
    </location>
    <ligand>
        <name>5-phospho-alpha-D-ribose 1-diphosphate</name>
        <dbReference type="ChEBI" id="CHEBI:58017"/>
        <note>ligand shared between dimeric partners</note>
    </ligand>
</feature>
<organism evidence="9 10">
    <name type="scientific">Shimazuella alba</name>
    <dbReference type="NCBI Taxonomy" id="2690964"/>
    <lineage>
        <taxon>Bacteria</taxon>
        <taxon>Bacillati</taxon>
        <taxon>Bacillota</taxon>
        <taxon>Bacilli</taxon>
        <taxon>Bacillales</taxon>
        <taxon>Thermoactinomycetaceae</taxon>
        <taxon>Shimazuella</taxon>
    </lineage>
</organism>
<feature type="binding site" description="in other chain" evidence="7">
    <location>
        <begin position="114"/>
        <end position="122"/>
    </location>
    <ligand>
        <name>5-phospho-alpha-D-ribose 1-diphosphate</name>
        <dbReference type="ChEBI" id="CHEBI:58017"/>
        <note>ligand shared between dimeric partners</note>
    </ligand>
</feature>
<dbReference type="InterPro" id="IPR029057">
    <property type="entry name" value="PRTase-like"/>
</dbReference>
<keyword evidence="6 7" id="KW-0665">Pyrimidine biosynthesis</keyword>
<sequence>MSDWTLEAAIERTGVLKQGHFLLTSGRHSDQYMQMAQLLQYPAEAKAAGAAVAKLFTDQEIDLVVGPALGGVIIAHEVASSLGVRCIFAERKEGEMQIRRGFEVEAGERVLVIEDVVTTGGSVKEVIALLEERDAIIVGVGSLVDRSKGTNPFEVPYRSLKAVQIESYLEEDCPLCKEGIPAVKPGSRHKK</sequence>
<keyword evidence="10" id="KW-1185">Reference proteome</keyword>
<dbReference type="AlphaFoldDB" id="A0A6I4VUA6"/>
<comment type="function">
    <text evidence="7">Catalyzes the transfer of a ribosyl phosphate group from 5-phosphoribose 1-diphosphate to orotate, leading to the formation of orotidine monophosphate (OMP).</text>
</comment>
<dbReference type="Proteomes" id="UP000430692">
    <property type="component" value="Unassembled WGS sequence"/>
</dbReference>
<evidence type="ECO:0000256" key="3">
    <source>
        <dbReference type="ARBA" id="ARBA00022676"/>
    </source>
</evidence>
<dbReference type="PANTHER" id="PTHR19278">
    <property type="entry name" value="OROTATE PHOSPHORIBOSYLTRANSFERASE"/>
    <property type="match status" value="1"/>
</dbReference>
<dbReference type="GO" id="GO:0019856">
    <property type="term" value="P:pyrimidine nucleobase biosynthetic process"/>
    <property type="evidence" value="ECO:0007669"/>
    <property type="project" value="InterPro"/>
</dbReference>
<evidence type="ECO:0000256" key="4">
    <source>
        <dbReference type="ARBA" id="ARBA00022679"/>
    </source>
</evidence>
<comment type="cofactor">
    <cofactor evidence="7">
        <name>Mg(2+)</name>
        <dbReference type="ChEBI" id="CHEBI:18420"/>
    </cofactor>
</comment>
<reference evidence="9 10" key="1">
    <citation type="submission" date="2019-12" db="EMBL/GenBank/DDBJ databases">
        <title>Whole-genome analyses of novel actinobacteria.</title>
        <authorList>
            <person name="Sahin N."/>
            <person name="Saygin H."/>
        </authorList>
    </citation>
    <scope>NUCLEOTIDE SEQUENCE [LARGE SCALE GENOMIC DNA]</scope>
    <source>
        <strain evidence="9 10">KC615</strain>
    </source>
</reference>
<dbReference type="UniPathway" id="UPA00070">
    <property type="reaction ID" value="UER00119"/>
</dbReference>
<comment type="similarity">
    <text evidence="7">Belongs to the purine/pyrimidine phosphoribosyltransferase family. PyrE subfamily.</text>
</comment>
<dbReference type="InterPro" id="IPR023031">
    <property type="entry name" value="OPRT"/>
</dbReference>
<dbReference type="EMBL" id="WUUL01000003">
    <property type="protein sequence ID" value="MXQ53386.1"/>
    <property type="molecule type" value="Genomic_DNA"/>
</dbReference>
<dbReference type="RefSeq" id="WP_160800734.1">
    <property type="nucleotide sequence ID" value="NZ_WUUL01000003.1"/>
</dbReference>
<gene>
    <name evidence="7" type="primary">pyrE</name>
    <name evidence="9" type="ORF">GSM42_06510</name>
</gene>
<comment type="caution">
    <text evidence="9">The sequence shown here is derived from an EMBL/GenBank/DDBJ whole genome shotgun (WGS) entry which is preliminary data.</text>
</comment>
<evidence type="ECO:0000256" key="6">
    <source>
        <dbReference type="ARBA" id="ARBA00022975"/>
    </source>
</evidence>
<evidence type="ECO:0000256" key="7">
    <source>
        <dbReference type="HAMAP-Rule" id="MF_01208"/>
    </source>
</evidence>
<keyword evidence="4 7" id="KW-0808">Transferase</keyword>
<dbReference type="GO" id="GO:0044205">
    <property type="term" value="P:'de novo' UMP biosynthetic process"/>
    <property type="evidence" value="ECO:0007669"/>
    <property type="project" value="UniProtKB-UniRule"/>
</dbReference>
<comment type="catalytic activity">
    <reaction evidence="7">
        <text>orotidine 5'-phosphate + diphosphate = orotate + 5-phospho-alpha-D-ribose 1-diphosphate</text>
        <dbReference type="Rhea" id="RHEA:10380"/>
        <dbReference type="ChEBI" id="CHEBI:30839"/>
        <dbReference type="ChEBI" id="CHEBI:33019"/>
        <dbReference type="ChEBI" id="CHEBI:57538"/>
        <dbReference type="ChEBI" id="CHEBI:58017"/>
        <dbReference type="EC" id="2.4.2.10"/>
    </reaction>
</comment>
<evidence type="ECO:0000256" key="5">
    <source>
        <dbReference type="ARBA" id="ARBA00022842"/>
    </source>
</evidence>
<evidence type="ECO:0000256" key="2">
    <source>
        <dbReference type="ARBA" id="ARBA00011971"/>
    </source>
</evidence>
<comment type="subunit">
    <text evidence="7">Homodimer.</text>
</comment>
<evidence type="ECO:0000256" key="1">
    <source>
        <dbReference type="ARBA" id="ARBA00004889"/>
    </source>
</evidence>
<dbReference type="Pfam" id="PF00156">
    <property type="entry name" value="Pribosyltran"/>
    <property type="match status" value="1"/>
</dbReference>
<feature type="binding site" evidence="7">
    <location>
        <position position="91"/>
    </location>
    <ligand>
        <name>5-phospho-alpha-D-ribose 1-diphosphate</name>
        <dbReference type="ChEBI" id="CHEBI:58017"/>
        <note>ligand shared between dimeric partners</note>
    </ligand>
</feature>